<keyword evidence="3" id="KW-1185">Reference proteome</keyword>
<dbReference type="AlphaFoldDB" id="A0A2V1IP31"/>
<accession>A0A2V1IP31</accession>
<organism evidence="2 3">
    <name type="scientific">Duncaniella muris</name>
    <dbReference type="NCBI Taxonomy" id="2094150"/>
    <lineage>
        <taxon>Bacteria</taxon>
        <taxon>Pseudomonadati</taxon>
        <taxon>Bacteroidota</taxon>
        <taxon>Bacteroidia</taxon>
        <taxon>Bacteroidales</taxon>
        <taxon>Muribaculaceae</taxon>
        <taxon>Duncaniella</taxon>
    </lineage>
</organism>
<comment type="caution">
    <text evidence="2">The sequence shown here is derived from an EMBL/GenBank/DDBJ whole genome shotgun (WGS) entry which is preliminary data.</text>
</comment>
<evidence type="ECO:0000313" key="3">
    <source>
        <dbReference type="Proteomes" id="UP000244905"/>
    </source>
</evidence>
<dbReference type="EMBL" id="PUEC01000009">
    <property type="protein sequence ID" value="PWB02879.1"/>
    <property type="molecule type" value="Genomic_DNA"/>
</dbReference>
<feature type="region of interest" description="Disordered" evidence="1">
    <location>
        <begin position="26"/>
        <end position="84"/>
    </location>
</feature>
<evidence type="ECO:0000256" key="1">
    <source>
        <dbReference type="SAM" id="MobiDB-lite"/>
    </source>
</evidence>
<dbReference type="Proteomes" id="UP000244905">
    <property type="component" value="Unassembled WGS sequence"/>
</dbReference>
<proteinExistence type="predicted"/>
<feature type="compositionally biased region" description="Polar residues" evidence="1">
    <location>
        <begin position="51"/>
        <end position="68"/>
    </location>
</feature>
<gene>
    <name evidence="2" type="ORF">C5O23_05305</name>
</gene>
<sequence length="84" mass="9021">MATWASCGSPAGYSSVVMRLTSPMANISSRPVTRQKRSVGKRPPRPCRKSVPSNSSGRPVTPAVQMTISEYRVDPSSKVSRLSA</sequence>
<evidence type="ECO:0000313" key="2">
    <source>
        <dbReference type="EMBL" id="PWB02879.1"/>
    </source>
</evidence>
<feature type="compositionally biased region" description="Basic residues" evidence="1">
    <location>
        <begin position="33"/>
        <end position="48"/>
    </location>
</feature>
<protein>
    <submittedName>
        <fullName evidence="2">Uncharacterized protein</fullName>
    </submittedName>
</protein>
<name>A0A2V1IP31_9BACT</name>
<reference evidence="3" key="1">
    <citation type="submission" date="2018-02" db="EMBL/GenBank/DDBJ databases">
        <authorList>
            <person name="Clavel T."/>
            <person name="Strowig T."/>
        </authorList>
    </citation>
    <scope>NUCLEOTIDE SEQUENCE [LARGE SCALE GENOMIC DNA]</scope>
    <source>
        <strain evidence="3">DSM 103720</strain>
    </source>
</reference>